<sequence length="114" mass="13044">MYFMEFAKLESARRWIWQLSFLLLFLRGSIYHSSGKAIICHCILSANRGNRCCRKVSKLGCAIPRDNSRVAWRIERSPSVVVSSIDRETITSTFHARIITISEQKGSPRGSRPE</sequence>
<keyword evidence="2" id="KW-1185">Reference proteome</keyword>
<evidence type="ECO:0000313" key="2">
    <source>
        <dbReference type="Proteomes" id="UP001642520"/>
    </source>
</evidence>
<protein>
    <recommendedName>
        <fullName evidence="3">Secreted protein</fullName>
    </recommendedName>
</protein>
<organism evidence="1 2">
    <name type="scientific">Xylocopa violacea</name>
    <name type="common">Violet carpenter bee</name>
    <name type="synonym">Apis violacea</name>
    <dbReference type="NCBI Taxonomy" id="135666"/>
    <lineage>
        <taxon>Eukaryota</taxon>
        <taxon>Metazoa</taxon>
        <taxon>Ecdysozoa</taxon>
        <taxon>Arthropoda</taxon>
        <taxon>Hexapoda</taxon>
        <taxon>Insecta</taxon>
        <taxon>Pterygota</taxon>
        <taxon>Neoptera</taxon>
        <taxon>Endopterygota</taxon>
        <taxon>Hymenoptera</taxon>
        <taxon>Apocrita</taxon>
        <taxon>Aculeata</taxon>
        <taxon>Apoidea</taxon>
        <taxon>Anthophila</taxon>
        <taxon>Apidae</taxon>
        <taxon>Xylocopa</taxon>
        <taxon>Xylocopa</taxon>
    </lineage>
</organism>
<dbReference type="EMBL" id="CAXAJV020001301">
    <property type="protein sequence ID" value="CAL7951298.1"/>
    <property type="molecule type" value="Genomic_DNA"/>
</dbReference>
<gene>
    <name evidence="1" type="ORF">XYLVIOL_LOCUS10453</name>
</gene>
<name>A0ABP1PDK1_XYLVO</name>
<dbReference type="Proteomes" id="UP001642520">
    <property type="component" value="Unassembled WGS sequence"/>
</dbReference>
<evidence type="ECO:0008006" key="3">
    <source>
        <dbReference type="Google" id="ProtNLM"/>
    </source>
</evidence>
<comment type="caution">
    <text evidence="1">The sequence shown here is derived from an EMBL/GenBank/DDBJ whole genome shotgun (WGS) entry which is preliminary data.</text>
</comment>
<evidence type="ECO:0000313" key="1">
    <source>
        <dbReference type="EMBL" id="CAL7951298.1"/>
    </source>
</evidence>
<accession>A0ABP1PDK1</accession>
<proteinExistence type="predicted"/>
<reference evidence="1 2" key="1">
    <citation type="submission" date="2024-08" db="EMBL/GenBank/DDBJ databases">
        <authorList>
            <person name="Will J Nash"/>
            <person name="Angela Man"/>
            <person name="Seanna McTaggart"/>
            <person name="Kendall Baker"/>
            <person name="Tom Barker"/>
            <person name="Leah Catchpole"/>
            <person name="Alex Durrant"/>
            <person name="Karim Gharbi"/>
            <person name="Naomi Irish"/>
            <person name="Gemy Kaithakottil"/>
            <person name="Debby Ku"/>
            <person name="Aaliyah Providence"/>
            <person name="Felix Shaw"/>
            <person name="David Swarbreck"/>
            <person name="Chris Watkins"/>
            <person name="Ann M. McCartney"/>
            <person name="Giulio Formenti"/>
            <person name="Alice Mouton"/>
            <person name="Noel Vella"/>
            <person name="Bjorn M von Reumont"/>
            <person name="Adriana Vella"/>
            <person name="Wilfried Haerty"/>
        </authorList>
    </citation>
    <scope>NUCLEOTIDE SEQUENCE [LARGE SCALE GENOMIC DNA]</scope>
</reference>